<keyword evidence="2" id="KW-0997">Cell inner membrane</keyword>
<feature type="region of interest" description="Disordered" evidence="3">
    <location>
        <begin position="34"/>
        <end position="77"/>
    </location>
</feature>
<feature type="compositionally biased region" description="Basic residues" evidence="3">
    <location>
        <begin position="68"/>
        <end position="77"/>
    </location>
</feature>
<keyword evidence="2 4" id="KW-0812">Transmembrane</keyword>
<evidence type="ECO:0000313" key="7">
    <source>
        <dbReference type="Proteomes" id="UP000586119"/>
    </source>
</evidence>
<gene>
    <name evidence="6" type="ORF">HZS81_13515</name>
</gene>
<dbReference type="RefSeq" id="WP_179931096.1">
    <property type="nucleotide sequence ID" value="NZ_JACCDF010000012.1"/>
</dbReference>
<keyword evidence="7" id="KW-1185">Reference proteome</keyword>
<proteinExistence type="inferred from homology"/>
<evidence type="ECO:0000256" key="4">
    <source>
        <dbReference type="SAM" id="Phobius"/>
    </source>
</evidence>
<keyword evidence="4" id="KW-1133">Transmembrane helix</keyword>
<dbReference type="EMBL" id="JACCDF010000012">
    <property type="protein sequence ID" value="NYS61771.1"/>
    <property type="molecule type" value="Genomic_DNA"/>
</dbReference>
<keyword evidence="1" id="KW-0131">Cell cycle</keyword>
<evidence type="ECO:0000256" key="3">
    <source>
        <dbReference type="SAM" id="MobiDB-lite"/>
    </source>
</evidence>
<comment type="caution">
    <text evidence="6">The sequence shown here is derived from an EMBL/GenBank/DDBJ whole genome shotgun (WGS) entry which is preliminary data.</text>
</comment>
<name>A0A7Z0LMP3_9GAMM</name>
<keyword evidence="2 4" id="KW-0472">Membrane</keyword>
<comment type="subcellular location">
    <subcellularLocation>
        <location evidence="2">Cell inner membrane</location>
        <topology evidence="2">Single-pass type I membrane protein</topology>
    </subcellularLocation>
</comment>
<feature type="compositionally biased region" description="Polar residues" evidence="3">
    <location>
        <begin position="54"/>
        <end position="63"/>
    </location>
</feature>
<organism evidence="6 7">
    <name type="scientific">Vreelandella salicampi</name>
    <dbReference type="NCBI Taxonomy" id="1449798"/>
    <lineage>
        <taxon>Bacteria</taxon>
        <taxon>Pseudomonadati</taxon>
        <taxon>Pseudomonadota</taxon>
        <taxon>Gammaproteobacteria</taxon>
        <taxon>Oceanospirillales</taxon>
        <taxon>Halomonadaceae</taxon>
        <taxon>Vreelandella</taxon>
    </lineage>
</organism>
<dbReference type="GO" id="GO:0090529">
    <property type="term" value="P:cell septum assembly"/>
    <property type="evidence" value="ECO:0007669"/>
    <property type="project" value="InterPro"/>
</dbReference>
<keyword evidence="1" id="KW-0132">Cell division</keyword>
<feature type="transmembrane region" description="Helical" evidence="4">
    <location>
        <begin position="6"/>
        <end position="27"/>
    </location>
</feature>
<reference evidence="6 7" key="1">
    <citation type="journal article" date="2015" name="Int. J. Syst. Evol. Microbiol.">
        <title>Halomonas salicampi sp. nov., a halotolerant and alkalitolerant bacterium isolated from a saltern soil.</title>
        <authorList>
            <person name="Lee J.C."/>
            <person name="Kim Y.S."/>
            <person name="Yun B.S."/>
            <person name="Whang K.S."/>
        </authorList>
    </citation>
    <scope>NUCLEOTIDE SEQUENCE [LARGE SCALE GENOMIC DNA]</scope>
    <source>
        <strain evidence="6 7">BH103</strain>
    </source>
</reference>
<evidence type="ECO:0000256" key="2">
    <source>
        <dbReference type="RuleBase" id="RU003613"/>
    </source>
</evidence>
<comment type="similarity">
    <text evidence="1">Belongs to the ZipA family.</text>
</comment>
<evidence type="ECO:0000256" key="1">
    <source>
        <dbReference type="RuleBase" id="RU003612"/>
    </source>
</evidence>
<accession>A0A7Z0LMP3</accession>
<dbReference type="GO" id="GO:0005886">
    <property type="term" value="C:plasma membrane"/>
    <property type="evidence" value="ECO:0007669"/>
    <property type="project" value="UniProtKB-SubCell"/>
</dbReference>
<dbReference type="Proteomes" id="UP000586119">
    <property type="component" value="Unassembled WGS sequence"/>
</dbReference>
<keyword evidence="2" id="KW-1003">Cell membrane</keyword>
<comment type="function">
    <text evidence="1">Essential cell division protein that stabilizes the FtsZ protofilaments by cross-linking them and that serves as a cytoplasmic membrane anchor for the Z ring. Also required for the recruitment to the septal ring of downstream cell division proteins.</text>
</comment>
<sequence length="202" mass="22052">MDNSLVAALALASLVLGIAAIALLVYMAMPSRRSRRKAAAADRDKTAAPRKTPASDSAPSQEGDSSKAAKRPPKGKQHSLFVIFSQPDEATDQRLAEWLKEKQATFDPVKKVFHIDGEQPSNPITIANAFPPGEMPDLISGEVHQPIKGISLLVKPPLRKRRNQQVVVYVELAKEMGKIFEGDMLDGEREPASEETYARIIG</sequence>
<feature type="domain" description="ZipA C-terminal FtsZ-binding" evidence="5">
    <location>
        <begin position="88"/>
        <end position="200"/>
    </location>
</feature>
<evidence type="ECO:0000259" key="5">
    <source>
        <dbReference type="Pfam" id="PF04354"/>
    </source>
</evidence>
<dbReference type="InterPro" id="IPR007449">
    <property type="entry name" value="ZipA_FtsZ-bd_C"/>
</dbReference>
<dbReference type="Pfam" id="PF04354">
    <property type="entry name" value="ZipA_C"/>
    <property type="match status" value="1"/>
</dbReference>
<protein>
    <recommendedName>
        <fullName evidence="1">Cell division protein ZipA</fullName>
    </recommendedName>
</protein>
<dbReference type="AlphaFoldDB" id="A0A7Z0LMP3"/>
<evidence type="ECO:0000313" key="6">
    <source>
        <dbReference type="EMBL" id="NYS61771.1"/>
    </source>
</evidence>